<evidence type="ECO:0000256" key="8">
    <source>
        <dbReference type="ARBA" id="ARBA00048679"/>
    </source>
</evidence>
<evidence type="ECO:0000313" key="10">
    <source>
        <dbReference type="Proteomes" id="UP000250321"/>
    </source>
</evidence>
<evidence type="ECO:0000313" key="9">
    <source>
        <dbReference type="EMBL" id="PQM35110.1"/>
    </source>
</evidence>
<keyword evidence="5 9" id="KW-0418">Kinase</keyword>
<dbReference type="GO" id="GO:0005737">
    <property type="term" value="C:cytoplasm"/>
    <property type="evidence" value="ECO:0007669"/>
    <property type="project" value="TreeGrafter"/>
</dbReference>
<evidence type="ECO:0000256" key="2">
    <source>
        <dbReference type="ARBA" id="ARBA00022527"/>
    </source>
</evidence>
<evidence type="ECO:0000256" key="6">
    <source>
        <dbReference type="ARBA" id="ARBA00022840"/>
    </source>
</evidence>
<evidence type="ECO:0000256" key="3">
    <source>
        <dbReference type="ARBA" id="ARBA00022679"/>
    </source>
</evidence>
<sequence length="389" mass="41265">MRSATAAERVCVAAWRREGNTVQTSVVLAVSSSVNSTASSENNSGISFQNDAQSDIYDCTTVNSSPNEFPGFANLKEVKQSGCQILDRLENNSGTVKGAQVIGQDNEALAQVLLPLKRCSQGSLGSSWDQDILNSNQSLRILSNLVAAGAIHSSALLDEIIHELLVYTGIIVSMKTSEVNELKAKSFSIIKLLVDSAGSGTGDSYFRHWVALTDIFSQVVGCSEDASGRVLYASIACITVVLTRVTQGLKACSSTSAPEAVSDLNGTLKRILDHAKTSGLVDQLCLCLVTAGSNLISESAKLVAAVTRAFLGSEAVQVAIHYCLHQRLEASLYASIQLLLRCCLHNGTVPGMLCGVPSSLPVTTVVSGGVMEPLFQRYSLCCLVHFISK</sequence>
<keyword evidence="6" id="KW-0067">ATP-binding</keyword>
<proteinExistence type="predicted"/>
<evidence type="ECO:0000256" key="7">
    <source>
        <dbReference type="ARBA" id="ARBA00047899"/>
    </source>
</evidence>
<gene>
    <name evidence="9" type="ORF">Pyn_16491</name>
</gene>
<dbReference type="EC" id="2.7.11.1" evidence="1"/>
<evidence type="ECO:0000256" key="4">
    <source>
        <dbReference type="ARBA" id="ARBA00022741"/>
    </source>
</evidence>
<comment type="caution">
    <text evidence="9">The sequence shown here is derived from an EMBL/GenBank/DDBJ whole genome shotgun (WGS) entry which is preliminary data.</text>
</comment>
<keyword evidence="4" id="KW-0547">Nucleotide-binding</keyword>
<reference evidence="9 10" key="1">
    <citation type="submission" date="2018-02" db="EMBL/GenBank/DDBJ databases">
        <title>Draft genome of wild Prunus yedoensis var. nudiflora.</title>
        <authorList>
            <person name="Baek S."/>
            <person name="Kim J.-H."/>
            <person name="Choi K."/>
            <person name="Kim G.-B."/>
            <person name="Cho A."/>
            <person name="Jang H."/>
            <person name="Shin C.-H."/>
            <person name="Yu H.-J."/>
            <person name="Mun J.-H."/>
        </authorList>
    </citation>
    <scope>NUCLEOTIDE SEQUENCE [LARGE SCALE GENOMIC DNA]</scope>
    <source>
        <strain evidence="10">cv. Jeju island</strain>
        <tissue evidence="9">Leaf</tissue>
    </source>
</reference>
<keyword evidence="2" id="KW-0723">Serine/threonine-protein kinase</keyword>
<protein>
    <recommendedName>
        <fullName evidence="1">non-specific serine/threonine protein kinase</fullName>
        <ecNumber evidence="1">2.7.11.1</ecNumber>
    </recommendedName>
</protein>
<keyword evidence="3" id="KW-0808">Transferase</keyword>
<dbReference type="PANTHER" id="PTHR22983:SF6">
    <property type="entry name" value="SERINE_THREONINE-PROTEIN KINASE 36"/>
    <property type="match status" value="1"/>
</dbReference>
<evidence type="ECO:0000256" key="1">
    <source>
        <dbReference type="ARBA" id="ARBA00012513"/>
    </source>
</evidence>
<evidence type="ECO:0000256" key="5">
    <source>
        <dbReference type="ARBA" id="ARBA00022777"/>
    </source>
</evidence>
<name>A0A314UCV2_PRUYE</name>
<dbReference type="GO" id="GO:0005524">
    <property type="term" value="F:ATP binding"/>
    <property type="evidence" value="ECO:0007669"/>
    <property type="project" value="UniProtKB-KW"/>
</dbReference>
<dbReference type="AlphaFoldDB" id="A0A314UCV2"/>
<organism evidence="9 10">
    <name type="scientific">Prunus yedoensis var. nudiflora</name>
    <dbReference type="NCBI Taxonomy" id="2094558"/>
    <lineage>
        <taxon>Eukaryota</taxon>
        <taxon>Viridiplantae</taxon>
        <taxon>Streptophyta</taxon>
        <taxon>Embryophyta</taxon>
        <taxon>Tracheophyta</taxon>
        <taxon>Spermatophyta</taxon>
        <taxon>Magnoliopsida</taxon>
        <taxon>eudicotyledons</taxon>
        <taxon>Gunneridae</taxon>
        <taxon>Pentapetalae</taxon>
        <taxon>rosids</taxon>
        <taxon>fabids</taxon>
        <taxon>Rosales</taxon>
        <taxon>Rosaceae</taxon>
        <taxon>Amygdaloideae</taxon>
        <taxon>Amygdaleae</taxon>
        <taxon>Prunus</taxon>
    </lineage>
</organism>
<comment type="catalytic activity">
    <reaction evidence="8">
        <text>L-seryl-[protein] + ATP = O-phospho-L-seryl-[protein] + ADP + H(+)</text>
        <dbReference type="Rhea" id="RHEA:17989"/>
        <dbReference type="Rhea" id="RHEA-COMP:9863"/>
        <dbReference type="Rhea" id="RHEA-COMP:11604"/>
        <dbReference type="ChEBI" id="CHEBI:15378"/>
        <dbReference type="ChEBI" id="CHEBI:29999"/>
        <dbReference type="ChEBI" id="CHEBI:30616"/>
        <dbReference type="ChEBI" id="CHEBI:83421"/>
        <dbReference type="ChEBI" id="CHEBI:456216"/>
        <dbReference type="EC" id="2.7.11.1"/>
    </reaction>
</comment>
<accession>A0A314UCV2</accession>
<keyword evidence="10" id="KW-1185">Reference proteome</keyword>
<dbReference type="STRING" id="2094558.A0A314UCV2"/>
<comment type="catalytic activity">
    <reaction evidence="7">
        <text>L-threonyl-[protein] + ATP = O-phospho-L-threonyl-[protein] + ADP + H(+)</text>
        <dbReference type="Rhea" id="RHEA:46608"/>
        <dbReference type="Rhea" id="RHEA-COMP:11060"/>
        <dbReference type="Rhea" id="RHEA-COMP:11605"/>
        <dbReference type="ChEBI" id="CHEBI:15378"/>
        <dbReference type="ChEBI" id="CHEBI:30013"/>
        <dbReference type="ChEBI" id="CHEBI:30616"/>
        <dbReference type="ChEBI" id="CHEBI:61977"/>
        <dbReference type="ChEBI" id="CHEBI:456216"/>
        <dbReference type="EC" id="2.7.11.1"/>
    </reaction>
</comment>
<dbReference type="EMBL" id="PJQY01003712">
    <property type="protein sequence ID" value="PQM35110.1"/>
    <property type="molecule type" value="Genomic_DNA"/>
</dbReference>
<dbReference type="GO" id="GO:0004674">
    <property type="term" value="F:protein serine/threonine kinase activity"/>
    <property type="evidence" value="ECO:0007669"/>
    <property type="project" value="UniProtKB-KW"/>
</dbReference>
<dbReference type="Proteomes" id="UP000250321">
    <property type="component" value="Unassembled WGS sequence"/>
</dbReference>
<dbReference type="PANTHER" id="PTHR22983">
    <property type="entry name" value="PROTEIN KINASE RELATED"/>
    <property type="match status" value="1"/>
</dbReference>
<dbReference type="OrthoDB" id="266718at2759"/>